<gene>
    <name evidence="5" type="ORF">MEBOL_001747</name>
</gene>
<feature type="domain" description="3-keto-alpha-glucoside-1,2-lyase/3-keto-2-hydroxy-glucal hydratase" evidence="2">
    <location>
        <begin position="356"/>
        <end position="519"/>
    </location>
</feature>
<dbReference type="InterPro" id="IPR036195">
    <property type="entry name" value="AbfB_ABD_sf"/>
</dbReference>
<dbReference type="PANTHER" id="PTHR37834">
    <property type="entry name" value="GDSL-LIKE LIPASE/ACYLHYDROLASE DOMAIN PROTEIN (AFU_ORTHOLOGUE AFUA_2G00620)"/>
    <property type="match status" value="1"/>
</dbReference>
<feature type="domain" description="Alpha-L-arabinofuranosidase B arabinose-binding" evidence="1">
    <location>
        <begin position="527"/>
        <end position="650"/>
    </location>
</feature>
<dbReference type="InterPro" id="IPR040794">
    <property type="entry name" value="CE2_N"/>
</dbReference>
<dbReference type="GO" id="GO:0046556">
    <property type="term" value="F:alpha-L-arabinofuranosidase activity"/>
    <property type="evidence" value="ECO:0007669"/>
    <property type="project" value="InterPro"/>
</dbReference>
<dbReference type="Gene3D" id="2.80.10.50">
    <property type="match status" value="1"/>
</dbReference>
<proteinExistence type="predicted"/>
<evidence type="ECO:0000313" key="6">
    <source>
        <dbReference type="Proteomes" id="UP000217289"/>
    </source>
</evidence>
<organism evidence="5 6">
    <name type="scientific">Melittangium boletus DSM 14713</name>
    <dbReference type="NCBI Taxonomy" id="1294270"/>
    <lineage>
        <taxon>Bacteria</taxon>
        <taxon>Pseudomonadati</taxon>
        <taxon>Myxococcota</taxon>
        <taxon>Myxococcia</taxon>
        <taxon>Myxococcales</taxon>
        <taxon>Cystobacterineae</taxon>
        <taxon>Archangiaceae</taxon>
        <taxon>Melittangium</taxon>
    </lineage>
</organism>
<dbReference type="EMBL" id="CP022163">
    <property type="protein sequence ID" value="ATB28301.1"/>
    <property type="molecule type" value="Genomic_DNA"/>
</dbReference>
<dbReference type="Pfam" id="PF13472">
    <property type="entry name" value="Lipase_GDSL_2"/>
    <property type="match status" value="1"/>
</dbReference>
<dbReference type="CDD" id="cd23399">
    <property type="entry name" value="beta-trefoil_ABD_ABFB"/>
    <property type="match status" value="1"/>
</dbReference>
<dbReference type="RefSeq" id="WP_095977000.1">
    <property type="nucleotide sequence ID" value="NZ_CP022163.1"/>
</dbReference>
<dbReference type="Proteomes" id="UP000217289">
    <property type="component" value="Chromosome"/>
</dbReference>
<dbReference type="InterPro" id="IPR010496">
    <property type="entry name" value="AL/BT2_dom"/>
</dbReference>
<dbReference type="InterPro" id="IPR007934">
    <property type="entry name" value="AbfB_ABD"/>
</dbReference>
<evidence type="ECO:0000259" key="4">
    <source>
        <dbReference type="Pfam" id="PF17996"/>
    </source>
</evidence>
<dbReference type="Pfam" id="PF06439">
    <property type="entry name" value="3keto-disac_hyd"/>
    <property type="match status" value="1"/>
</dbReference>
<dbReference type="AlphaFoldDB" id="A0A250IAX6"/>
<dbReference type="Pfam" id="PF17996">
    <property type="entry name" value="CE2_N"/>
    <property type="match status" value="1"/>
</dbReference>
<dbReference type="GO" id="GO:0046373">
    <property type="term" value="P:L-arabinose metabolic process"/>
    <property type="evidence" value="ECO:0007669"/>
    <property type="project" value="InterPro"/>
</dbReference>
<dbReference type="Gene3D" id="3.40.50.1110">
    <property type="entry name" value="SGNH hydrolase"/>
    <property type="match status" value="1"/>
</dbReference>
<dbReference type="KEGG" id="mbd:MEBOL_001747"/>
<dbReference type="Gene3D" id="2.60.120.560">
    <property type="entry name" value="Exo-inulinase, domain 1"/>
    <property type="match status" value="1"/>
</dbReference>
<feature type="domain" description="Carbohydrate esterase 2 N-terminal" evidence="4">
    <location>
        <begin position="47"/>
        <end position="146"/>
    </location>
</feature>
<evidence type="ECO:0000313" key="5">
    <source>
        <dbReference type="EMBL" id="ATB28301.1"/>
    </source>
</evidence>
<evidence type="ECO:0000259" key="2">
    <source>
        <dbReference type="Pfam" id="PF06439"/>
    </source>
</evidence>
<dbReference type="SUPFAM" id="SSF52266">
    <property type="entry name" value="SGNH hydrolase"/>
    <property type="match status" value="1"/>
</dbReference>
<protein>
    <submittedName>
        <fullName evidence="5">Sulfonate ABC transporter permease</fullName>
    </submittedName>
</protein>
<dbReference type="Pfam" id="PF05270">
    <property type="entry name" value="AbfB"/>
    <property type="match status" value="1"/>
</dbReference>
<evidence type="ECO:0000259" key="1">
    <source>
        <dbReference type="Pfam" id="PF05270"/>
    </source>
</evidence>
<dbReference type="Gene3D" id="2.60.120.260">
    <property type="entry name" value="Galactose-binding domain-like"/>
    <property type="match status" value="1"/>
</dbReference>
<dbReference type="GO" id="GO:0052689">
    <property type="term" value="F:carboxylic ester hydrolase activity"/>
    <property type="evidence" value="ECO:0007669"/>
    <property type="project" value="InterPro"/>
</dbReference>
<reference evidence="5 6" key="1">
    <citation type="submission" date="2017-06" db="EMBL/GenBank/DDBJ databases">
        <authorList>
            <person name="Kim H.J."/>
            <person name="Triplett B.A."/>
        </authorList>
    </citation>
    <scope>NUCLEOTIDE SEQUENCE [LARGE SCALE GENOMIC DNA]</scope>
    <source>
        <strain evidence="5 6">DSM 14713</strain>
    </source>
</reference>
<dbReference type="InterPro" id="IPR036514">
    <property type="entry name" value="SGNH_hydro_sf"/>
</dbReference>
<dbReference type="InterPro" id="IPR013830">
    <property type="entry name" value="SGNH_hydro"/>
</dbReference>
<dbReference type="CDD" id="cd01831">
    <property type="entry name" value="Endoglucanase_E_like"/>
    <property type="match status" value="1"/>
</dbReference>
<evidence type="ECO:0000259" key="3">
    <source>
        <dbReference type="Pfam" id="PF13472"/>
    </source>
</evidence>
<feature type="domain" description="SGNH hydrolase-type esterase" evidence="3">
    <location>
        <begin position="155"/>
        <end position="333"/>
    </location>
</feature>
<dbReference type="SUPFAM" id="SSF110221">
    <property type="entry name" value="AbfB domain"/>
    <property type="match status" value="1"/>
</dbReference>
<dbReference type="InterPro" id="IPR052762">
    <property type="entry name" value="PCW_deacetylase/CE"/>
</dbReference>
<name>A0A250IAX6_9BACT</name>
<dbReference type="InterPro" id="IPR037461">
    <property type="entry name" value="CtCE2-like_dom"/>
</dbReference>
<sequence>MTRHFARHVLTPLLMALWVGILSGFVRGPVANAATGDGSPSDSNIRYVGRWDTSNASIARSYWSGAYFRVGFTGTTVQLRLAAAANFFVSIDGGADVAFSGSGTINLTPTPLAAGSHTLRVTSRSEVEVLQFQGLVLSGGATTLAPQARSRRIEFIGDSITAGCCALSKVILSDYAWLVGEALNAEHTQVAYSGICLRNGVACSSPNSLGMSTQFFKLQTVQYPSSPAWDFTRYQPDAVVINLGTNDHNFGVTDATFEGTYTTFLRDVRARYPNAILFALRPFGGFKAAPTFNAVNARIAAGDTKLYYVDTTGWVTVGTSDFSDWLHPSDSGHVKIARLLAPHIAKTARWVPPFGDDFNDGNANGWNTHGGSWSVANGQLRVAAHAGAKAVPAGVLFSNGTLDADVTVGTTGNAGLLFRASRLESGPDAYQGYFAGIDQGQVFLGKADNNWTMVATVAMGIAANVPHHLRVVAVGSNLKVYLDDMVTPKINTTDVSYTAGTVGVRTYLADARFDNVTVRAFTRFESSYQGYFLRHREGRGQIDNFLSPAEDAEWRIVPGLANASAISLESVAFPGTFLRHRNGQLWLDPNDGSALFQADATWWWRPGQARSSLTSLESYNFPGNYIRHRGGLLYSEPLSTALDRADATFRE</sequence>
<accession>A0A250IAX6</accession>
<keyword evidence="6" id="KW-1185">Reference proteome</keyword>
<dbReference type="OrthoDB" id="9801375at2"/>
<dbReference type="PANTHER" id="PTHR37834:SF2">
    <property type="entry name" value="ESTERASE, SGNH HYDROLASE-TYPE"/>
    <property type="match status" value="1"/>
</dbReference>